<evidence type="ECO:0000256" key="6">
    <source>
        <dbReference type="SAM" id="Phobius"/>
    </source>
</evidence>
<protein>
    <submittedName>
        <fullName evidence="7">Uncharacterized protein</fullName>
    </submittedName>
</protein>
<organism evidence="7 8">
    <name type="scientific">Levilactobacillus tujiorum</name>
    <dbReference type="NCBI Taxonomy" id="2912243"/>
    <lineage>
        <taxon>Bacteria</taxon>
        <taxon>Bacillati</taxon>
        <taxon>Bacillota</taxon>
        <taxon>Bacilli</taxon>
        <taxon>Lactobacillales</taxon>
        <taxon>Lactobacillaceae</taxon>
        <taxon>Levilactobacillus</taxon>
    </lineage>
</organism>
<feature type="region of interest" description="Disordered" evidence="5">
    <location>
        <begin position="68"/>
        <end position="110"/>
    </location>
</feature>
<keyword evidence="4 6" id="KW-0472">Membrane</keyword>
<name>A0ABX1L6Y8_9LACO</name>
<accession>A0ABX1L6Y8</accession>
<dbReference type="Proteomes" id="UP000707477">
    <property type="component" value="Unassembled WGS sequence"/>
</dbReference>
<feature type="transmembrane region" description="Helical" evidence="6">
    <location>
        <begin position="37"/>
        <end position="57"/>
    </location>
</feature>
<evidence type="ECO:0000313" key="8">
    <source>
        <dbReference type="Proteomes" id="UP000707477"/>
    </source>
</evidence>
<comment type="caution">
    <text evidence="7">The sequence shown here is derived from an EMBL/GenBank/DDBJ whole genome shotgun (WGS) entry which is preliminary data.</text>
</comment>
<evidence type="ECO:0000256" key="3">
    <source>
        <dbReference type="ARBA" id="ARBA00022989"/>
    </source>
</evidence>
<gene>
    <name evidence="7" type="ORF">HEQ44_07530</name>
</gene>
<evidence type="ECO:0000256" key="1">
    <source>
        <dbReference type="ARBA" id="ARBA00004651"/>
    </source>
</evidence>
<evidence type="ECO:0000256" key="5">
    <source>
        <dbReference type="SAM" id="MobiDB-lite"/>
    </source>
</evidence>
<keyword evidence="3 6" id="KW-1133">Transmembrane helix</keyword>
<evidence type="ECO:0000313" key="7">
    <source>
        <dbReference type="EMBL" id="NLR30034.1"/>
    </source>
</evidence>
<feature type="compositionally biased region" description="Basic and acidic residues" evidence="5">
    <location>
        <begin position="74"/>
        <end position="87"/>
    </location>
</feature>
<proteinExistence type="predicted"/>
<dbReference type="SUPFAM" id="SSF90123">
    <property type="entry name" value="ABC transporter transmembrane region"/>
    <property type="match status" value="1"/>
</dbReference>
<evidence type="ECO:0000256" key="2">
    <source>
        <dbReference type="ARBA" id="ARBA00022692"/>
    </source>
</evidence>
<sequence>MKSKKIPHWLRETLSVVGAMSVLLIAYNLVVATHADWTLVPIQIVVALVAVGAWRFLSERSQKRQRMVAQKQAEAAKRQAEVRRQAERQAASQAKVRRQRNQDQQRHHLK</sequence>
<keyword evidence="8" id="KW-1185">Reference proteome</keyword>
<dbReference type="InterPro" id="IPR036640">
    <property type="entry name" value="ABC1_TM_sf"/>
</dbReference>
<dbReference type="RefSeq" id="WP_168849796.1">
    <property type="nucleotide sequence ID" value="NZ_JAAVSD010000019.1"/>
</dbReference>
<reference evidence="7 8" key="1">
    <citation type="submission" date="2020-03" db="EMBL/GenBank/DDBJ databases">
        <authorList>
            <person name="Zhang Z."/>
            <person name="Guo Z."/>
            <person name="Hou Q."/>
            <person name="Shen X."/>
        </authorList>
    </citation>
    <scope>NUCLEOTIDE SEQUENCE [LARGE SCALE GENOMIC DNA]</scope>
    <source>
        <strain evidence="7 8">HBUAS51329</strain>
    </source>
</reference>
<evidence type="ECO:0000256" key="4">
    <source>
        <dbReference type="ARBA" id="ARBA00023136"/>
    </source>
</evidence>
<feature type="compositionally biased region" description="Basic and acidic residues" evidence="5">
    <location>
        <begin position="100"/>
        <end position="110"/>
    </location>
</feature>
<dbReference type="EMBL" id="JAAVSD010000019">
    <property type="protein sequence ID" value="NLR30034.1"/>
    <property type="molecule type" value="Genomic_DNA"/>
</dbReference>
<comment type="subcellular location">
    <subcellularLocation>
        <location evidence="1">Cell membrane</location>
        <topology evidence="1">Multi-pass membrane protein</topology>
    </subcellularLocation>
</comment>
<keyword evidence="2 6" id="KW-0812">Transmembrane</keyword>
<feature type="transmembrane region" description="Helical" evidence="6">
    <location>
        <begin position="12"/>
        <end position="31"/>
    </location>
</feature>